<keyword evidence="3" id="KW-0813">Transport</keyword>
<evidence type="ECO:0000256" key="11">
    <source>
        <dbReference type="ARBA" id="ARBA00023303"/>
    </source>
</evidence>
<comment type="subcellular location">
    <subcellularLocation>
        <location evidence="1">Membrane</location>
        <topology evidence="1">Multi-pass membrane protein</topology>
    </subcellularLocation>
</comment>
<dbReference type="AlphaFoldDB" id="A0A2K8Z9R6"/>
<evidence type="ECO:0000256" key="8">
    <source>
        <dbReference type="ARBA" id="ARBA00022989"/>
    </source>
</evidence>
<evidence type="ECO:0000256" key="2">
    <source>
        <dbReference type="ARBA" id="ARBA00006920"/>
    </source>
</evidence>
<dbReference type="GO" id="GO:0005267">
    <property type="term" value="F:potassium channel activity"/>
    <property type="evidence" value="ECO:0007669"/>
    <property type="project" value="UniProtKB-KW"/>
</dbReference>
<feature type="transmembrane region" description="Helical" evidence="13">
    <location>
        <begin position="122"/>
        <end position="138"/>
    </location>
</feature>
<dbReference type="GO" id="GO:0015252">
    <property type="term" value="F:proton channel activity"/>
    <property type="evidence" value="ECO:0007669"/>
    <property type="project" value="InterPro"/>
</dbReference>
<dbReference type="PANTHER" id="PTHR31462:SF5">
    <property type="entry name" value="ENDOSOMAL_LYSOSOMAL PROTON CHANNEL TMEM175"/>
    <property type="match status" value="1"/>
</dbReference>
<evidence type="ECO:0000256" key="12">
    <source>
        <dbReference type="ARBA" id="ARBA00034430"/>
    </source>
</evidence>
<evidence type="ECO:0000256" key="6">
    <source>
        <dbReference type="ARBA" id="ARBA00022826"/>
    </source>
</evidence>
<feature type="transmembrane region" description="Helical" evidence="13">
    <location>
        <begin position="88"/>
        <end position="110"/>
    </location>
</feature>
<protein>
    <recommendedName>
        <fullName evidence="16">DUF1211 domain-containing protein</fullName>
    </recommendedName>
</protein>
<keyword evidence="4" id="KW-0633">Potassium transport</keyword>
<evidence type="ECO:0000256" key="5">
    <source>
        <dbReference type="ARBA" id="ARBA00022692"/>
    </source>
</evidence>
<dbReference type="KEGG" id="spir:CWM47_35140"/>
<feature type="transmembrane region" description="Helical" evidence="13">
    <location>
        <begin position="58"/>
        <end position="76"/>
    </location>
</feature>
<keyword evidence="8 13" id="KW-1133">Transmembrane helix</keyword>
<dbReference type="OrthoDB" id="7626281at2"/>
<evidence type="ECO:0000256" key="10">
    <source>
        <dbReference type="ARBA" id="ARBA00023136"/>
    </source>
</evidence>
<gene>
    <name evidence="14" type="ORF">CWM47_35140</name>
</gene>
<feature type="transmembrane region" description="Helical" evidence="13">
    <location>
        <begin position="21"/>
        <end position="38"/>
    </location>
</feature>
<name>A0A2K8Z9R6_9BACT</name>
<evidence type="ECO:0000256" key="1">
    <source>
        <dbReference type="ARBA" id="ARBA00004141"/>
    </source>
</evidence>
<keyword evidence="7" id="KW-0630">Potassium</keyword>
<dbReference type="Proteomes" id="UP000232883">
    <property type="component" value="Chromosome"/>
</dbReference>
<evidence type="ECO:0008006" key="16">
    <source>
        <dbReference type="Google" id="ProtNLM"/>
    </source>
</evidence>
<accession>A0A2K8Z9R6</accession>
<evidence type="ECO:0000256" key="9">
    <source>
        <dbReference type="ARBA" id="ARBA00023065"/>
    </source>
</evidence>
<dbReference type="PANTHER" id="PTHR31462">
    <property type="entry name" value="ENDOSOMAL/LYSOSOMAL POTASSIUM CHANNEL TMEM175"/>
    <property type="match status" value="1"/>
</dbReference>
<organism evidence="14 15">
    <name type="scientific">Spirosoma pollinicola</name>
    <dbReference type="NCBI Taxonomy" id="2057025"/>
    <lineage>
        <taxon>Bacteria</taxon>
        <taxon>Pseudomonadati</taxon>
        <taxon>Bacteroidota</taxon>
        <taxon>Cytophagia</taxon>
        <taxon>Cytophagales</taxon>
        <taxon>Cytophagaceae</taxon>
        <taxon>Spirosoma</taxon>
    </lineage>
</organism>
<evidence type="ECO:0000256" key="13">
    <source>
        <dbReference type="SAM" id="Phobius"/>
    </source>
</evidence>
<evidence type="ECO:0000256" key="4">
    <source>
        <dbReference type="ARBA" id="ARBA00022538"/>
    </source>
</evidence>
<dbReference type="EMBL" id="CP025096">
    <property type="protein sequence ID" value="AUD06628.1"/>
    <property type="molecule type" value="Genomic_DNA"/>
</dbReference>
<evidence type="ECO:0000313" key="14">
    <source>
        <dbReference type="EMBL" id="AUD06628.1"/>
    </source>
</evidence>
<evidence type="ECO:0000313" key="15">
    <source>
        <dbReference type="Proteomes" id="UP000232883"/>
    </source>
</evidence>
<keyword evidence="11" id="KW-0407">Ion channel</keyword>
<comment type="similarity">
    <text evidence="2">Belongs to the TMEM175 family.</text>
</comment>
<feature type="transmembrane region" description="Helical" evidence="13">
    <location>
        <begin position="182"/>
        <end position="200"/>
    </location>
</feature>
<keyword evidence="15" id="KW-1185">Reference proteome</keyword>
<dbReference type="Pfam" id="PF06736">
    <property type="entry name" value="TMEM175"/>
    <property type="match status" value="1"/>
</dbReference>
<keyword evidence="9" id="KW-0406">Ion transport</keyword>
<reference evidence="14 15" key="1">
    <citation type="submission" date="2017-11" db="EMBL/GenBank/DDBJ databases">
        <title>Taxonomic description and genome sequences of Spirosoma HA7 sp. nov., isolated from pollen microhabitat of Corylus avellana.</title>
        <authorList>
            <person name="Ambika Manirajan B."/>
            <person name="Suarez C."/>
            <person name="Ratering S."/>
            <person name="Geissler-Plaum R."/>
            <person name="Cardinale M."/>
            <person name="Sylvia S."/>
        </authorList>
    </citation>
    <scope>NUCLEOTIDE SEQUENCE [LARGE SCALE GENOMIC DNA]</scope>
    <source>
        <strain evidence="14 15">HA7</strain>
    </source>
</reference>
<dbReference type="GO" id="GO:0016020">
    <property type="term" value="C:membrane"/>
    <property type="evidence" value="ECO:0007669"/>
    <property type="project" value="UniProtKB-SubCell"/>
</dbReference>
<dbReference type="InterPro" id="IPR010617">
    <property type="entry name" value="TMEM175-like"/>
</dbReference>
<sequence length="212" mass="24319">MKLHSPGEEKPKTRLEALADGTFAIVFTILVLELFIRNQHFVDAEGLCQYLLGLAPKFLSYLLSFAILATYWLGHAEQLYFVRRINRPFVLTNLLFLFFIALIPFSTSLISEYSEFSLSTRLYGLNLVCCQLAFYWNWQLACSPRLQRLGLNSGVIKGHQRYIVLGLVFQLIGIGISYLQAWLGLLILALIPLTYLVVLARDKRSFDELYLE</sequence>
<dbReference type="RefSeq" id="WP_100993166.1">
    <property type="nucleotide sequence ID" value="NZ_CP025096.1"/>
</dbReference>
<evidence type="ECO:0000256" key="3">
    <source>
        <dbReference type="ARBA" id="ARBA00022448"/>
    </source>
</evidence>
<keyword evidence="10 13" id="KW-0472">Membrane</keyword>
<comment type="catalytic activity">
    <reaction evidence="12">
        <text>K(+)(in) = K(+)(out)</text>
        <dbReference type="Rhea" id="RHEA:29463"/>
        <dbReference type="ChEBI" id="CHEBI:29103"/>
    </reaction>
</comment>
<evidence type="ECO:0000256" key="7">
    <source>
        <dbReference type="ARBA" id="ARBA00022958"/>
    </source>
</evidence>
<keyword evidence="6" id="KW-0631">Potassium channel</keyword>
<keyword evidence="5 13" id="KW-0812">Transmembrane</keyword>
<proteinExistence type="inferred from homology"/>